<comment type="subcellular location">
    <subcellularLocation>
        <location evidence="1 7">Cell membrane</location>
        <topology evidence="1 7">Multi-pass membrane protein</topology>
    </subcellularLocation>
</comment>
<evidence type="ECO:0000256" key="7">
    <source>
        <dbReference type="RuleBase" id="RU366058"/>
    </source>
</evidence>
<feature type="transmembrane region" description="Helical" evidence="7">
    <location>
        <begin position="55"/>
        <end position="78"/>
    </location>
</feature>
<feature type="domain" description="VTT" evidence="9">
    <location>
        <begin position="78"/>
        <end position="196"/>
    </location>
</feature>
<feature type="transmembrane region" description="Helical" evidence="7">
    <location>
        <begin position="90"/>
        <end position="114"/>
    </location>
</feature>
<sequence length="270" mass="27593">MSLSVAQPAGFPARLAQTLLSPWSRFGLLIVLLATAATLVLVFEPQRLITDGGIAQLSGALAVLLFAAAYGTCTTAFLPRPFLNLAAGALFGAQLGLGAALAGTAVGAGISFGMGRLLGQDALRPLLKHKLLTKADRQLSRHGFRTMLIMRLLPGIPFAGSNFTAAVSRMSWPAFLSATILGSIPNTAAYVVAGSQAGTPNSPAFMVAFGFIAVSGVGGVVFAWRKRAKMRAATARAAGVPADAATEAPQPLDAPQVAAAEEKVPAAQAA</sequence>
<feature type="transmembrane region" description="Helical" evidence="7">
    <location>
        <begin position="204"/>
        <end position="224"/>
    </location>
</feature>
<feature type="region of interest" description="Disordered" evidence="8">
    <location>
        <begin position="244"/>
        <end position="270"/>
    </location>
</feature>
<keyword evidence="5 7" id="KW-1133">Transmembrane helix</keyword>
<evidence type="ECO:0000256" key="5">
    <source>
        <dbReference type="ARBA" id="ARBA00022989"/>
    </source>
</evidence>
<organism evidence="10 11">
    <name type="scientific">Streptomyces hazeniae</name>
    <dbReference type="NCBI Taxonomy" id="3075538"/>
    <lineage>
        <taxon>Bacteria</taxon>
        <taxon>Bacillati</taxon>
        <taxon>Actinomycetota</taxon>
        <taxon>Actinomycetes</taxon>
        <taxon>Kitasatosporales</taxon>
        <taxon>Streptomycetaceae</taxon>
        <taxon>Streptomyces</taxon>
    </lineage>
</organism>
<gene>
    <name evidence="10" type="ORF">RM572_22130</name>
</gene>
<dbReference type="EMBL" id="JAVREQ010000022">
    <property type="protein sequence ID" value="MDT0381461.1"/>
    <property type="molecule type" value="Genomic_DNA"/>
</dbReference>
<feature type="compositionally biased region" description="Low complexity" evidence="8">
    <location>
        <begin position="254"/>
        <end position="270"/>
    </location>
</feature>
<dbReference type="InterPro" id="IPR015414">
    <property type="entry name" value="TMEM64"/>
</dbReference>
<evidence type="ECO:0000256" key="4">
    <source>
        <dbReference type="ARBA" id="ARBA00022692"/>
    </source>
</evidence>
<keyword evidence="6 7" id="KW-0472">Membrane</keyword>
<keyword evidence="3 7" id="KW-1003">Cell membrane</keyword>
<proteinExistence type="inferred from homology"/>
<evidence type="ECO:0000259" key="9">
    <source>
        <dbReference type="Pfam" id="PF09335"/>
    </source>
</evidence>
<keyword evidence="4 7" id="KW-0812">Transmembrane</keyword>
<accession>A0ABU2NWU3</accession>
<evidence type="ECO:0000256" key="8">
    <source>
        <dbReference type="SAM" id="MobiDB-lite"/>
    </source>
</evidence>
<keyword evidence="11" id="KW-1185">Reference proteome</keyword>
<evidence type="ECO:0000313" key="11">
    <source>
        <dbReference type="Proteomes" id="UP001183414"/>
    </source>
</evidence>
<evidence type="ECO:0000256" key="1">
    <source>
        <dbReference type="ARBA" id="ARBA00004651"/>
    </source>
</evidence>
<dbReference type="RefSeq" id="WP_311675156.1">
    <property type="nucleotide sequence ID" value="NZ_JAVREQ010000022.1"/>
</dbReference>
<dbReference type="InterPro" id="IPR032816">
    <property type="entry name" value="VTT_dom"/>
</dbReference>
<evidence type="ECO:0000313" key="10">
    <source>
        <dbReference type="EMBL" id="MDT0381461.1"/>
    </source>
</evidence>
<dbReference type="PANTHER" id="PTHR12677">
    <property type="entry name" value="GOLGI APPARATUS MEMBRANE PROTEIN TVP38-RELATED"/>
    <property type="match status" value="1"/>
</dbReference>
<protein>
    <recommendedName>
        <fullName evidence="7">TVP38/TMEM64 family membrane protein</fullName>
    </recommendedName>
</protein>
<evidence type="ECO:0000256" key="6">
    <source>
        <dbReference type="ARBA" id="ARBA00023136"/>
    </source>
</evidence>
<name>A0ABU2NWU3_9ACTN</name>
<feature type="transmembrane region" description="Helical" evidence="7">
    <location>
        <begin position="172"/>
        <end position="192"/>
    </location>
</feature>
<comment type="caution">
    <text evidence="10">The sequence shown here is derived from an EMBL/GenBank/DDBJ whole genome shotgun (WGS) entry which is preliminary data.</text>
</comment>
<evidence type="ECO:0000256" key="2">
    <source>
        <dbReference type="ARBA" id="ARBA00008640"/>
    </source>
</evidence>
<dbReference type="Pfam" id="PF09335">
    <property type="entry name" value="VTT_dom"/>
    <property type="match status" value="1"/>
</dbReference>
<reference evidence="11" key="1">
    <citation type="submission" date="2023-07" db="EMBL/GenBank/DDBJ databases">
        <title>30 novel species of actinomycetes from the DSMZ collection.</title>
        <authorList>
            <person name="Nouioui I."/>
        </authorList>
    </citation>
    <scope>NUCLEOTIDE SEQUENCE [LARGE SCALE GENOMIC DNA]</scope>
    <source>
        <strain evidence="11">DSM 42041</strain>
    </source>
</reference>
<dbReference type="Proteomes" id="UP001183414">
    <property type="component" value="Unassembled WGS sequence"/>
</dbReference>
<evidence type="ECO:0000256" key="3">
    <source>
        <dbReference type="ARBA" id="ARBA00022475"/>
    </source>
</evidence>
<dbReference type="PANTHER" id="PTHR12677:SF59">
    <property type="entry name" value="GOLGI APPARATUS MEMBRANE PROTEIN TVP38-RELATED"/>
    <property type="match status" value="1"/>
</dbReference>
<comment type="similarity">
    <text evidence="2 7">Belongs to the TVP38/TMEM64 family.</text>
</comment>
<feature type="transmembrane region" description="Helical" evidence="7">
    <location>
        <begin position="26"/>
        <end position="43"/>
    </location>
</feature>